<dbReference type="Gene3D" id="3.30.559.10">
    <property type="entry name" value="Chloramphenicol acetyltransferase-like domain"/>
    <property type="match status" value="7"/>
</dbReference>
<dbReference type="PROSITE" id="PS00012">
    <property type="entry name" value="PHOSPHOPANTETHEINE"/>
    <property type="match status" value="4"/>
</dbReference>
<dbReference type="Gene3D" id="3.30.300.30">
    <property type="match status" value="6"/>
</dbReference>
<dbReference type="InterPro" id="IPR001242">
    <property type="entry name" value="Condensation_dom"/>
</dbReference>
<feature type="domain" description="Carrier" evidence="5">
    <location>
        <begin position="1960"/>
        <end position="2035"/>
    </location>
</feature>
<dbReference type="InterPro" id="IPR006162">
    <property type="entry name" value="Ppantetheine_attach_site"/>
</dbReference>
<evidence type="ECO:0000256" key="4">
    <source>
        <dbReference type="SAM" id="MobiDB-lite"/>
    </source>
</evidence>
<evidence type="ECO:0000259" key="5">
    <source>
        <dbReference type="PROSITE" id="PS50075"/>
    </source>
</evidence>
<accession>A0A0V9URX8</accession>
<dbReference type="InterPro" id="IPR020802">
    <property type="entry name" value="TesA-like"/>
</dbReference>
<dbReference type="GO" id="GO:0005737">
    <property type="term" value="C:cytoplasm"/>
    <property type="evidence" value="ECO:0007669"/>
    <property type="project" value="TreeGrafter"/>
</dbReference>
<proteinExistence type="predicted"/>
<keyword evidence="2" id="KW-0596">Phosphopantetheine</keyword>
<feature type="domain" description="Carrier" evidence="5">
    <location>
        <begin position="931"/>
        <end position="1006"/>
    </location>
</feature>
<dbReference type="SMART" id="SM00823">
    <property type="entry name" value="PKS_PP"/>
    <property type="match status" value="6"/>
</dbReference>
<dbReference type="InterPro" id="IPR025110">
    <property type="entry name" value="AMP-bd_C"/>
</dbReference>
<dbReference type="Proteomes" id="UP000053060">
    <property type="component" value="Unassembled WGS sequence"/>
</dbReference>
<feature type="domain" description="Carrier" evidence="5">
    <location>
        <begin position="2991"/>
        <end position="3065"/>
    </location>
</feature>
<name>A0A0V9URX8_9NOCA</name>
<dbReference type="FunFam" id="3.40.50.980:FF:000002">
    <property type="entry name" value="Enterobactin synthetase component F"/>
    <property type="match status" value="1"/>
</dbReference>
<feature type="domain" description="Carrier" evidence="5">
    <location>
        <begin position="5941"/>
        <end position="6015"/>
    </location>
</feature>
<protein>
    <submittedName>
        <fullName evidence="6">Non-ribosomal peptide synthetase</fullName>
    </submittedName>
</protein>
<dbReference type="InterPro" id="IPR045851">
    <property type="entry name" value="AMP-bd_C_sf"/>
</dbReference>
<evidence type="ECO:0000313" key="6">
    <source>
        <dbReference type="EMBL" id="KSZ60774.1"/>
    </source>
</evidence>
<dbReference type="InterPro" id="IPR042099">
    <property type="entry name" value="ANL_N_sf"/>
</dbReference>
<dbReference type="NCBIfam" id="NF003417">
    <property type="entry name" value="PRK04813.1"/>
    <property type="match status" value="7"/>
</dbReference>
<dbReference type="PANTHER" id="PTHR45527:SF1">
    <property type="entry name" value="FATTY ACID SYNTHASE"/>
    <property type="match status" value="1"/>
</dbReference>
<reference evidence="6 7" key="2">
    <citation type="journal article" date="2016" name="Genome Announc.">
        <title>Draft Genome Sequence of a Versatile Hydrocarbon-Degrading Bacterium, Rhodococcus pyridinivorans Strain KG-16, Collected from Oil Fields in India.</title>
        <authorList>
            <person name="Aggarwal R.K."/>
            <person name="Dawar C."/>
            <person name="Phanindranath R."/>
            <person name="Mutnuri L."/>
            <person name="Dayal A.M."/>
        </authorList>
    </citation>
    <scope>NUCLEOTIDE SEQUENCE [LARGE SCALE GENOMIC DNA]</scope>
    <source>
        <strain evidence="6 7">KG-16</strain>
    </source>
</reference>
<evidence type="ECO:0000256" key="3">
    <source>
        <dbReference type="ARBA" id="ARBA00022553"/>
    </source>
</evidence>
<dbReference type="CDD" id="cd05930">
    <property type="entry name" value="A_NRPS"/>
    <property type="match status" value="4"/>
</dbReference>
<dbReference type="Pfam" id="PF00501">
    <property type="entry name" value="AMP-binding"/>
    <property type="match status" value="7"/>
</dbReference>
<dbReference type="NCBIfam" id="TIGR01733">
    <property type="entry name" value="AA-adenyl-dom"/>
    <property type="match status" value="5"/>
</dbReference>
<dbReference type="Gene3D" id="3.40.50.980">
    <property type="match status" value="4"/>
</dbReference>
<keyword evidence="3" id="KW-0597">Phosphoprotein</keyword>
<dbReference type="FunFam" id="1.10.1200.10:FF:000016">
    <property type="entry name" value="Non-ribosomal peptide synthase"/>
    <property type="match status" value="1"/>
</dbReference>
<dbReference type="SUPFAM" id="SSF47336">
    <property type="entry name" value="ACP-like"/>
    <property type="match status" value="6"/>
</dbReference>
<dbReference type="Pfam" id="PF00668">
    <property type="entry name" value="Condensation"/>
    <property type="match status" value="6"/>
</dbReference>
<dbReference type="CDD" id="cd19540">
    <property type="entry name" value="LCL_NRPS-like"/>
    <property type="match status" value="4"/>
</dbReference>
<feature type="domain" description="Carrier" evidence="5">
    <location>
        <begin position="3994"/>
        <end position="4070"/>
    </location>
</feature>
<dbReference type="SUPFAM" id="SSF56801">
    <property type="entry name" value="Acetyl-CoA synthetase-like"/>
    <property type="match status" value="6"/>
</dbReference>
<dbReference type="InterPro" id="IPR020845">
    <property type="entry name" value="AMP-binding_CS"/>
</dbReference>
<dbReference type="Pfam" id="PF00975">
    <property type="entry name" value="Thioesterase"/>
    <property type="match status" value="1"/>
</dbReference>
<feature type="region of interest" description="Disordered" evidence="4">
    <location>
        <begin position="1001"/>
        <end position="1022"/>
    </location>
</feature>
<feature type="region of interest" description="Disordered" evidence="4">
    <location>
        <begin position="6265"/>
        <end position="6287"/>
    </location>
</feature>
<dbReference type="UniPathway" id="UPA00011"/>
<dbReference type="SUPFAM" id="SSF53474">
    <property type="entry name" value="alpha/beta-Hydrolases"/>
    <property type="match status" value="1"/>
</dbReference>
<dbReference type="InterPro" id="IPR023213">
    <property type="entry name" value="CAT-like_dom_sf"/>
</dbReference>
<feature type="region of interest" description="Disordered" evidence="4">
    <location>
        <begin position="6009"/>
        <end position="6039"/>
    </location>
</feature>
<comment type="cofactor">
    <cofactor evidence="1">
        <name>pantetheine 4'-phosphate</name>
        <dbReference type="ChEBI" id="CHEBI:47942"/>
    </cofactor>
</comment>
<dbReference type="Pfam" id="PF13193">
    <property type="entry name" value="AMP-binding_C"/>
    <property type="match status" value="5"/>
</dbReference>
<dbReference type="FunFam" id="3.40.50.12780:FF:000012">
    <property type="entry name" value="Non-ribosomal peptide synthetase"/>
    <property type="match status" value="1"/>
</dbReference>
<dbReference type="SMART" id="SM00824">
    <property type="entry name" value="PKS_TE"/>
    <property type="match status" value="1"/>
</dbReference>
<dbReference type="InterPro" id="IPR009081">
    <property type="entry name" value="PP-bd_ACP"/>
</dbReference>
<dbReference type="InterPro" id="IPR020806">
    <property type="entry name" value="PKS_PP-bd"/>
</dbReference>
<dbReference type="Gene3D" id="1.10.1200.10">
    <property type="entry name" value="ACP-like"/>
    <property type="match status" value="5"/>
</dbReference>
<evidence type="ECO:0000256" key="1">
    <source>
        <dbReference type="ARBA" id="ARBA00001957"/>
    </source>
</evidence>
<dbReference type="Gene3D" id="3.30.559.30">
    <property type="entry name" value="Nonribosomal peptide synthetase, condensation domain"/>
    <property type="match status" value="6"/>
</dbReference>
<evidence type="ECO:0000256" key="2">
    <source>
        <dbReference type="ARBA" id="ARBA00022450"/>
    </source>
</evidence>
<dbReference type="SMART" id="SM01294">
    <property type="entry name" value="PKS_PP_betabranch"/>
    <property type="match status" value="1"/>
</dbReference>
<dbReference type="GO" id="GO:0003824">
    <property type="term" value="F:catalytic activity"/>
    <property type="evidence" value="ECO:0007669"/>
    <property type="project" value="InterPro"/>
</dbReference>
<dbReference type="PANTHER" id="PTHR45527">
    <property type="entry name" value="NONRIBOSOMAL PEPTIDE SYNTHETASE"/>
    <property type="match status" value="1"/>
</dbReference>
<sequence>MHLLPLSPSQRGLWFAQQLNPDIPFTTAQYVEFRGDLDADLVRDACNQAAREVESGTLVLVEQDGKPFQKVVPDIEDAPRYLDLRAEKDPEAAAHRWMTEQYTKPLDLLSDRLIATTVLRIADDRYFLSSYVHHIALDGQGAVNMLNRAAELYSAWVSGSDAPPLKAMPIADILDVEAAYVGSKRQDTDRQHWLERLADLPESVSFVDHEAPLGVPARRANSELDADTAAAVSALAHDANSTDVPIVLAAFGAFLARTTDVVDVVLSLPVSARTTAALRRSAGVLANVVPLRLCVDPATTPVDLIRDVQVELSSTLRHQRYRYEDMLADLRSLGRSRDEAASPFGPTVNLMMFHPEIAFGDVTGEYHHQSSGPIDDLAVNVYPGVAGRTMRVDFEANPNLYSDEHLASLHSRFRGFLKEFVQNAGVAVGDLALADPAELDGLAPARGRTAPEPELLPDVLTRHAASDAVAVVDGSDSITYRELDARSDALAHALVAAGAGPEERVAVLLPRSIDSVVALWAVAKTGAAYTPLDPELPARRLEQVLRDVRLAVAHDHPALPEHVTRIAPSTDGTGETFTTEHRLRPLHVDNAAWVIHTSGSTGTPKAVAVGHRGVSALVSTLRDRYRADETSRVLHLASPSFDASLQELILAFDAGATLVICPPDAVGGPALATLLRSESVTHAITAPAILAVTPDDGLPDLQVLDAGGEALPQAVADRWSTGRTMLNAYGPTETTILATLSDPLQPGAGVPIGRPIDGTTAVVLDARLHPVPAGVIGELYLGGPGVARGYLGAPALTAERFVASPFGGRMYRTGDRARWTTDGHLEFLGRADQQVKIRGYRIELGEIEAALVSFDEVQAAIVTVHGEHIAAYVVGDVDPADLTVRLADELPTYLRPSSITVLEALPLTPGGKVDRRALPAPERAVAVGSRPPNGPTEKIVAELFAELTGIDDVGADDDFFALGGHSLGAAQLAARLGAALGRDVQLRDVFAHPTVARLAAAAAKRPESESRPVATPDTGPSPLAPAQRRLFLLARAHGDPAAYHLPFALHLDGTLDLPALQAAVVDVLDRHETLRTLFRLELDGPVQDVLPLERAVAGLALEPETAEGDVEALITEWAAEPFDLTAQIPFRIRLLRLADDKHVLAVVAHHIALDGASFVPLTADVATAYLARTAGEAPAWTPLPLHYRHYAQWHLDRLGDPAAPDTRAGREIDYWTRTLDGLADAAPLPTDRPRNGGFGPAAAVDFTVPAEQVAALRAVAAAHDATTFMAVHAAVAVWLSAWTSGHDIAIGTGTAGRDHPDLDALVGMFVGTVTLRTNVDPAQPFTSLLAQARDTDLDAFAHATVPFDYVVDALGFSPFHVMLAYDNVDVPDLDLPGLTVRPQEIASSQARFDLEISLRELRDGSLTGRLVYDTKLFDDDTIARWVTRLSGVLEQVAQHPSLPVGDLDLGTLSVEPAEPGPEATFAEIIDRSPAYVTEPGGQALEIRTAARPLAWTLIERGIGTEDRVAVVLSRSTRSVLAAAAVALSGAAFVPVDPSQPAARIAQLLGASGARYAIVDGDVALPDGVEPIAFAVEGDTRPITNADRVRPLHVDNTAYVVYTSGSTGRPKGVVVSHRGLGPLAQSFVERFDLPAVSDTATEARVLHFATPAFDGAVLEYVLALTSGGTLVVAPADLFGGDELVDLLRTEGITHWFSTPSVPTQLDPTGLDALRTIAIGGEAWPVETAERWAPGRTLLNVYGPTETTVLATSSEPFESGDRLTIGTGLVGVTAVVLSERLRPVPESVTGELYLGGQGVARGYLDAPALTADRFVANPFGPGRLYRTGDLARWTRARFWQPGLPEARTGGEVALEFVGRSDHQVKIRGFRIELGEIDATLQTHPGIGTAVTVVRGDTLATYVHSRNGRLDPHEIRDWAAERLPRHMVPATVTVLDAFPLTSTGKIDRAALPEPVVAATRTDGYRSATEELVAGVVADLLGLPSVAGSDDFFAVGGNSLLATQLAARLRGVAGRRVGVRDIFEHPTVAELANLLAEEPTGDHLPLVHVEDDSDAPLAPAQQRMWLLNRFDVADGIDGGDHIAFALDLDADTDLDAVRAAAATVVARHDSLRTVFPDSPSGPRQHVLPTATLDLEPVDAGTDLDAELTEFARARFDLTVDPPVRTRLYRTDSGYVLAVVIDHIAADGLSLLPLGRDAVAAYRAHRDGETPELPAPAVTYRDYARWHRAVLGDENDPDSLAARQLAFWKQTLDDASPLLALPTDRPRTAETTGTAGRASFTIPAELHAAIDKLARAHDVTPFMVMHAAFATLLSALAATDDVTIGTPVSGRSDAAVDDVVGMFVGTVPLRLRVQPRRTFADLLADTRRADLDAFAHADVPFDRIVDAVGAGTDAHHPLFQVILAYESFSLDEFTLPGSSTTIREIPVGTARVDLELTVRERRSETGVPAGLETILTYADELLDSHTIVQWQSWFVRILDAVTADPTVSVGGIELCDADLTPVGVAQQLSAESLPELVAQRVADDPAAVAVLGDGYSLSYGALWSRSGALAKLLRERGVTAEDVVAVALPRTPDLVVAILAVSRAGGIYLPVDVTHPATRLQALFDDAQPSLVITDSDFTDVRVPTLRLDDPEVARRLDDGALFDFPLVADLGAYIVYTSGSTGTPKGVQVTHRNVLSLLAATIDEFGLRADDVWTLFHSSAFDFSVWEMWAPLATGASVVVVDHLTVRDPAAFVDVLTSNRVTVLNQTPTAFYQLAATDHAPLEDLRLLIFGGEALDPARVRPWAERHPHVRAVNMFGITETTVHVTFGDATATGIGAPLPGLAVDVLDSSLRPALPGAIGELYVRGDQLARGYRGRPGQTATRFVAAPGGTRRYRTGDLGRRDNTGALHYLGRADQQIELRGYRIEPGEIEAALLRSEGVRQAVVLLRDDRLVAYLVGGDATAALRDLRRSLPDYLVPSAAVVLDALPLTANGKLDRAALPTPDVTAGGGAAPHGPVEELVADVCAELLGIAPGTLGADDDFFHLGGNSLLATRLAGRLSDVLDTDVTVRDVFENRTVAALAAFVDENGENRSRRAPLVADPDAPAPLSAAQQRLWFINRFDPASPSYNLPFAVRLDGNLDVDALAAAVTDVLERHRTLRTVYPAADEYTVLPATRPDLDPVAVPEDALDEFVRDYATTGFDLTVEPPARMRLYRTAPDRHVLLVVLHHIAADGWSLTPLLRDIAVAYDARLTGATPELPTLPVQYTDYARWQRSVADEQIPYWLGELADLPDEVTLPGNRPRPAQPTGHGAAHTVSLDADLVRGLHKLAREGRATVFMVLHAALAALLARHGAGRDIPIGTAVSGRGDPQLDDVVGMFADTLVLRTDVDPDATFTDLLAQVHRRDLAAYSNPDAPFETLVEKLQPARSEARHPLFQVALSQARPVASTFALPGLNVTAAPVDTDTVNVDVQVTVTEQQDGIDLEFFYSTDLYDADTVAAYADRLRTILSAAAAAPDVRVGEIDLRGDADLPTVGAAPGAWRSLRQWLAQGAAAGGEELAIVDGDRELSYPELLYYSDALAARLQLAGVRPGDPVACAYPRSLESVLAVWGIIGAGAAPMLVDPTAPTARLAEMLADVHVGIGEAPTLPATVRWLEVTSDDEEPLADIVDPAPDAPAYFVFTSGTTGHPKAVTVTQRAASAFAEDIGEYLATFPGDRVLHVAAPSFDAAMLEMLTAGISGATLVVADADSYGGAALGDLLDSAAITHAVMTPSTLATVPVRDLPALRTLVLGGDRLTREIVDRWGDGRTLINSYGPAEATMFVTNSQPLRPGDDIVIGTPVRGVTVEVLDERLRPVPAGVVGELYVSGPRLASGYRDAAARTASRFVAGPDGRRYRTGDLVRWTRAGALEFVGRSDNQIKLRGVRIEPGEIDTALTALDGVDRAVTLVRSGRLVSYVTGEKFDGNNLDDTDLRAQLRTVLPAHLVPTAIVPLAAIPLTSHGKVDAAALPEPAAGEGSEPRTETEALVARIVGDVLGDGTAVGRTDDFFAVGGNSLLATVLVGRLRDETGTDVPLRTVFANPTVDALAAALDAGGFDTDAGPVAVSPRPERIPLSRAQRRLWGLSSLAPDAYRLRSEVNLNGPLDLGALQAALGDVALRHEILRTDYIVDGDGVYQQVHEAPRSDRWRVRLERTGPDQHVLHLDVDHSIADGTSLRPLLRDLTIAYLARVNDTTPQWEPLPLQYADYALWEAERGIPERDLEHWRRALDGLTVTELPADATGTDTGARSVDFTVPADVRDALAELARAHGATEFMVLHAALSVLLARLGGSDDIAVAAVVGGRRWAQLEDLVGPFLDTLVLRARVAPDMSFAGLLGQVRDFDVAAFDHVAVPYEQLLSERQSGAPQVALALQDFGIDPISLGELTVEAHEVLDDTPKFDLQFTLAPRPDGYTGTLVFDAARFADRTAELLVSRFVALLGTLASAPGRTIGEVAVDAPAPALDGGEPAPTRTLAEMLRATAAAHPDREALRGDGESLTYRELDEQSDALADELRADGARDGKIVRIDAPRSVDYIRTLWAITKTGAAFTHSRQAGETCLPGTAYVVSTSGSTGTPKRVAVTHRGLAPLAAEVAERYRVEPGDRVLHGYSPEFDAALLELLLAHTTGATLVVAPPDVYAGQDLHRYLAEQRITHYLSTPTVLGTLDPEGLPDLKVVASGGESLSPSLAARWADGRVMLDAYGPTEATIVATLVDIEPGTRPSIGRPVPGTVAHVLDARLRPVPAGAVGELYLAGEGLAAGYLDDPARTAERFVAAPGGARMYRTGDRVHRRVDDTLGYLGRTDRQLKVRGVRIEPGELEATLLAQPGIRQAAVVAVSGTLVAFAAGPDLSADDITARVALVVPPHRMPTRVHVLDQLPLTPNGKLDVAALELHDAAALDDDAALDRPLTDAEDLVVTVAEDVLGARPAAHRGFFTAGGDSLSAVVFAARLSEAFGTDVPVREVLAAPTLAALAARIESGDDQRVALRHYDNDTPAPIAPAQRRLGIVARAETGTAGYLVPVVLTLSGELDVDALAAAVSDVVDRHRVLRTAFTDDVQVPVDPPVLEHSAPEDVAAAVTATITTPFDITTQAPMRIRLFDVEPGRWVLAAAVHHIAFDGASVGPLLSDLAVAYAARRGGETPVFEPLPVTYGDYARWQHELLGDAGDPSSLAARQLDYWTTTLAGLSDSPLPLPADRPRPAQPTHRGAQIVSTLDAETHRRLRDVARSHDVTVFMLVHAVLAAMLARRSGRTDIAVGTAIAGRTDARLDRLVGMFVGTVVLRTAVDPSRPFADLLRDVRATDLGALAHADVPFDEVVARLTPRRDPSYSPLFQVLLTHRVEAGEVLPQLPDVQVAETDAGEPAAQFDVVVELVEREAGLDLRLVYATDLFDDTTGDAMLTDLVAMLAAALAEPDRAVGDLAVPVPAPLSTPAVAPRTLPEILATAVDRHRGRIAVRSGTVAWTYGGLDARADEIASVLASHGVRRGDLVAIAVPRSEYWPLAVWAITKLGAAWVSVDLTQPDARSAAIVADSGARIGLTVGYRELGHLTWLDLTADRSIDFDAVEPPRPAVTSDDLAYTIYTSGTTGTPKGVDVTHRGLAALLDVQTGLLDLGPESRVLQVASHTFDAAVFELLSAHAHGGALVIAPDHTFAGESLQELIVDERVTHLNLTPTVLGTLDPEALEPTTIVAAGETLPGALVGRWSRHRIVNGYGPTEFTVAVSYSEPLTGGGKPSIGTPVAGATAHVLDSRLHPVPRGTVGELYVTGDSTARGYRYETELTATRFVANPFDDGGSRLYRTGDLVRILPNGVLDYVARIDDQVKIHGIRIEPAEVDAALLSRPGVAAAVTVPHPGPAGDTVLVSYIQPETGTAPDVAALRRVLVADLPRHLRPVSITVVDALPLMASGKVDRAALPAPDAAVDEPYVAPQGRIAQTVAAVFARHLDLPVDEISADRGFFDLGGSSIAAVTVAGELRDALGADVPVEWLFTSPDLASLADRIERGRSDDERDPRSDDERDPRSDDERDPLGSLVEIAGRGDEKPPLFCVHPISGLAWMYAGFAQHLDGRTLYGLQATGFDDIPDSIGELAARYVAEIRKVRADGPYHLLGWSVGGTIAHEMAVQLREHGEQVGAVVLLDTLTPETVPAEPHPTAENVPDIAGLPEELVAEVRRRTDAAAQAVEDAVRRHTLGEYDGDIDLVVAAPDLDRHPDIAATWQRYVRGLVVEHPVPFTHSELADPDAVRAIGPVLDSVLERHDDPHTAPAGCARSVTATRETP</sequence>
<dbReference type="GO" id="GO:0072330">
    <property type="term" value="P:monocarboxylic acid biosynthetic process"/>
    <property type="evidence" value="ECO:0007669"/>
    <property type="project" value="UniProtKB-ARBA"/>
</dbReference>
<organism evidence="6 7">
    <name type="scientific">Rhodococcus pyridinivorans KG-16</name>
    <dbReference type="NCBI Taxonomy" id="1441730"/>
    <lineage>
        <taxon>Bacteria</taxon>
        <taxon>Bacillati</taxon>
        <taxon>Actinomycetota</taxon>
        <taxon>Actinomycetes</taxon>
        <taxon>Mycobacteriales</taxon>
        <taxon>Nocardiaceae</taxon>
        <taxon>Rhodococcus</taxon>
    </lineage>
</organism>
<dbReference type="GO" id="GO:0044550">
    <property type="term" value="P:secondary metabolite biosynthetic process"/>
    <property type="evidence" value="ECO:0007669"/>
    <property type="project" value="TreeGrafter"/>
</dbReference>
<dbReference type="InterPro" id="IPR001031">
    <property type="entry name" value="Thioesterase"/>
</dbReference>
<feature type="domain" description="Carrier" evidence="5">
    <location>
        <begin position="4919"/>
        <end position="4993"/>
    </location>
</feature>
<feature type="compositionally biased region" description="Basic and acidic residues" evidence="4">
    <location>
        <begin position="6009"/>
        <end position="6038"/>
    </location>
</feature>
<dbReference type="Pfam" id="PF00550">
    <property type="entry name" value="PP-binding"/>
    <property type="match status" value="6"/>
</dbReference>
<comment type="caution">
    <text evidence="6">The sequence shown here is derived from an EMBL/GenBank/DDBJ whole genome shotgun (WGS) entry which is preliminary data.</text>
</comment>
<dbReference type="SUPFAM" id="SSF52777">
    <property type="entry name" value="CoA-dependent acyltransferases"/>
    <property type="match status" value="12"/>
</dbReference>
<dbReference type="InterPro" id="IPR036736">
    <property type="entry name" value="ACP-like_sf"/>
</dbReference>
<dbReference type="GO" id="GO:0043041">
    <property type="term" value="P:amino acid activation for nonribosomal peptide biosynthetic process"/>
    <property type="evidence" value="ECO:0007669"/>
    <property type="project" value="TreeGrafter"/>
</dbReference>
<evidence type="ECO:0000313" key="7">
    <source>
        <dbReference type="Proteomes" id="UP000053060"/>
    </source>
</evidence>
<dbReference type="PROSITE" id="PS00455">
    <property type="entry name" value="AMP_BINDING"/>
    <property type="match status" value="4"/>
</dbReference>
<dbReference type="InterPro" id="IPR010071">
    <property type="entry name" value="AA_adenyl_dom"/>
</dbReference>
<dbReference type="InterPro" id="IPR000873">
    <property type="entry name" value="AMP-dep_synth/lig_dom"/>
</dbReference>
<dbReference type="Gene3D" id="3.40.50.1820">
    <property type="entry name" value="alpha/beta hydrolase"/>
    <property type="match status" value="1"/>
</dbReference>
<dbReference type="GO" id="GO:0008610">
    <property type="term" value="P:lipid biosynthetic process"/>
    <property type="evidence" value="ECO:0007669"/>
    <property type="project" value="UniProtKB-ARBA"/>
</dbReference>
<dbReference type="Gene3D" id="2.30.38.10">
    <property type="entry name" value="Luciferase, Domain 3"/>
    <property type="match status" value="2"/>
</dbReference>
<dbReference type="EMBL" id="AZXY01000001">
    <property type="protein sequence ID" value="KSZ60774.1"/>
    <property type="molecule type" value="Genomic_DNA"/>
</dbReference>
<dbReference type="Gene3D" id="3.40.50.12780">
    <property type="entry name" value="N-terminal domain of ligase-like"/>
    <property type="match status" value="4"/>
</dbReference>
<gene>
    <name evidence="6" type="ORF">Z045_02445</name>
</gene>
<reference evidence="7" key="1">
    <citation type="submission" date="2015-01" db="EMBL/GenBank/DDBJ databases">
        <title>Draft genome sequence of Rhodococcus pyridinivorans strain KG-16, a hydrocarbon-degrading bacterium.</title>
        <authorList>
            <person name="Aggarwal R.K."/>
            <person name="Dawar C."/>
        </authorList>
    </citation>
    <scope>NUCLEOTIDE SEQUENCE [LARGE SCALE GENOMIC DNA]</scope>
    <source>
        <strain evidence="7">KG-16</strain>
    </source>
</reference>
<dbReference type="GO" id="GO:0031177">
    <property type="term" value="F:phosphopantetheine binding"/>
    <property type="evidence" value="ECO:0007669"/>
    <property type="project" value="InterPro"/>
</dbReference>
<dbReference type="PATRIC" id="fig|1441730.3.peg.518"/>
<dbReference type="PROSITE" id="PS50075">
    <property type="entry name" value="CARRIER"/>
    <property type="match status" value="6"/>
</dbReference>
<dbReference type="InterPro" id="IPR029058">
    <property type="entry name" value="AB_hydrolase_fold"/>
</dbReference>